<dbReference type="InterPro" id="IPR023832">
    <property type="entry name" value="His_triad_protein"/>
</dbReference>
<dbReference type="EMBL" id="JANFML010000010">
    <property type="protein sequence ID" value="MDG4512104.1"/>
    <property type="molecule type" value="Genomic_DNA"/>
</dbReference>
<proteinExistence type="predicted"/>
<dbReference type="Proteomes" id="UP001152879">
    <property type="component" value="Unassembled WGS sequence"/>
</dbReference>
<sequence length="194" mass="21101">MAKQRANCDYPLYHATPDIRPSAWTSSGHGDGEATDIVPPILNATPKTNRVGLKNWQIIYTAEEVMAARAQGKFATNDGYIFIAKDVLDPASFVFSQAFSLPRATGGSLRSVSKKDLSKAELEAVQALLDKRDAEELAKNVTPIEKREGLKNWQIVHSAKERPASSEGWGTVKKTVSEPTKVSESSESAVPSTQ</sequence>
<reference evidence="2" key="1">
    <citation type="submission" date="2022-07" db="EMBL/GenBank/DDBJ databases">
        <title>Whole Genome Sequencing of Streptococcus suis.</title>
        <authorList>
            <person name="Dai X."/>
            <person name="Huang J."/>
            <person name="Wang L."/>
        </authorList>
    </citation>
    <scope>NUCLEOTIDE SEQUENCE</scope>
    <source>
        <strain evidence="2">SFB2</strain>
    </source>
</reference>
<feature type="region of interest" description="Disordered" evidence="1">
    <location>
        <begin position="159"/>
        <end position="194"/>
    </location>
</feature>
<protein>
    <submittedName>
        <fullName evidence="2">Pneumococcal-type histidine triad protein</fullName>
    </submittedName>
</protein>
<dbReference type="AlphaFoldDB" id="A0A9X4MSV9"/>
<feature type="compositionally biased region" description="Polar residues" evidence="1">
    <location>
        <begin position="177"/>
        <end position="194"/>
    </location>
</feature>
<dbReference type="NCBIfam" id="TIGR01363">
    <property type="entry name" value="strep_his_triad"/>
    <property type="match status" value="1"/>
</dbReference>
<evidence type="ECO:0000313" key="2">
    <source>
        <dbReference type="EMBL" id="MDG4512104.1"/>
    </source>
</evidence>
<evidence type="ECO:0000313" key="3">
    <source>
        <dbReference type="Proteomes" id="UP001152879"/>
    </source>
</evidence>
<comment type="caution">
    <text evidence="2">The sequence shown here is derived from an EMBL/GenBank/DDBJ whole genome shotgun (WGS) entry which is preliminary data.</text>
</comment>
<gene>
    <name evidence="2" type="ORF">NOL15_04455</name>
</gene>
<evidence type="ECO:0000256" key="1">
    <source>
        <dbReference type="SAM" id="MobiDB-lite"/>
    </source>
</evidence>
<name>A0A9X4MSV9_STRSU</name>
<dbReference type="Gene3D" id="3.10.50.90">
    <property type="match status" value="1"/>
</dbReference>
<accession>A0A9X4MSV9</accession>
<organism evidence="2 3">
    <name type="scientific">Streptococcus suis</name>
    <dbReference type="NCBI Taxonomy" id="1307"/>
    <lineage>
        <taxon>Bacteria</taxon>
        <taxon>Bacillati</taxon>
        <taxon>Bacillota</taxon>
        <taxon>Bacilli</taxon>
        <taxon>Lactobacillales</taxon>
        <taxon>Streptococcaceae</taxon>
        <taxon>Streptococcus</taxon>
    </lineage>
</organism>